<organism evidence="6">
    <name type="scientific">Capra hircus</name>
    <name type="common">Goat</name>
    <dbReference type="NCBI Taxonomy" id="9925"/>
    <lineage>
        <taxon>Eukaryota</taxon>
        <taxon>Metazoa</taxon>
        <taxon>Chordata</taxon>
        <taxon>Craniata</taxon>
        <taxon>Vertebrata</taxon>
        <taxon>Euteleostomi</taxon>
        <taxon>Mammalia</taxon>
        <taxon>Eutheria</taxon>
        <taxon>Laurasiatheria</taxon>
        <taxon>Artiodactyla</taxon>
        <taxon>Ruminantia</taxon>
        <taxon>Pecora</taxon>
        <taxon>Bovidae</taxon>
        <taxon>Caprinae</taxon>
        <taxon>Capra</taxon>
    </lineage>
</organism>
<dbReference type="GO" id="GO:0030334">
    <property type="term" value="P:regulation of cell migration"/>
    <property type="evidence" value="ECO:0007669"/>
    <property type="project" value="TreeGrafter"/>
</dbReference>
<dbReference type="InterPro" id="IPR026791">
    <property type="entry name" value="DOCK"/>
</dbReference>
<dbReference type="InterPro" id="IPR011993">
    <property type="entry name" value="PH-like_dom_sf"/>
</dbReference>
<dbReference type="SUPFAM" id="SSF50729">
    <property type="entry name" value="PH domain-like"/>
    <property type="match status" value="1"/>
</dbReference>
<dbReference type="InterPro" id="IPR046770">
    <property type="entry name" value="DOCKER_Lobe_B"/>
</dbReference>
<dbReference type="InterPro" id="IPR027007">
    <property type="entry name" value="C2_DOCK-type_domain"/>
</dbReference>
<dbReference type="Gene3D" id="2.60.40.150">
    <property type="entry name" value="C2 domain"/>
    <property type="match status" value="1"/>
</dbReference>
<evidence type="ECO:0000313" key="6">
    <source>
        <dbReference type="Ensembl" id="ENSCHIP00010006266.1"/>
    </source>
</evidence>
<dbReference type="FunFam" id="1.20.58.740:FF:000001">
    <property type="entry name" value="dedicator of cytokinesis protein 9 isoform X1"/>
    <property type="match status" value="1"/>
</dbReference>
<feature type="domain" description="C2 DOCK-type" evidence="4">
    <location>
        <begin position="446"/>
        <end position="624"/>
    </location>
</feature>
<dbReference type="GO" id="GO:0005085">
    <property type="term" value="F:guanyl-nucleotide exchange factor activity"/>
    <property type="evidence" value="ECO:0007669"/>
    <property type="project" value="UniProtKB-KW"/>
</dbReference>
<dbReference type="GO" id="GO:0060997">
    <property type="term" value="P:dendritic spine morphogenesis"/>
    <property type="evidence" value="ECO:0007669"/>
    <property type="project" value="TreeGrafter"/>
</dbReference>
<dbReference type="GO" id="GO:0007264">
    <property type="term" value="P:small GTPase-mediated signal transduction"/>
    <property type="evidence" value="ECO:0007669"/>
    <property type="project" value="InterPro"/>
</dbReference>
<dbReference type="SMART" id="SM00233">
    <property type="entry name" value="PH"/>
    <property type="match status" value="1"/>
</dbReference>
<dbReference type="FunFam" id="2.60.40.150:FF:000015">
    <property type="entry name" value="dedicator of cytokinesis protein 9 isoform X1"/>
    <property type="match status" value="1"/>
</dbReference>
<reference evidence="6" key="1">
    <citation type="submission" date="2019-03" db="EMBL/GenBank/DDBJ databases">
        <title>Genome sequencing and reference-guided assembly of Black Bengal Goat (Capra hircus).</title>
        <authorList>
            <person name="Siddiki A.Z."/>
            <person name="Baten A."/>
            <person name="Billah M."/>
            <person name="Alam M.A.U."/>
            <person name="Shawrob K.S.M."/>
            <person name="Saha S."/>
            <person name="Chowdhury M."/>
            <person name="Rahman A.H."/>
            <person name="Stear M."/>
            <person name="Miah G."/>
            <person name="Das G.B."/>
            <person name="Hossain M.M."/>
            <person name="Kumkum M."/>
            <person name="Islam M.S."/>
            <person name="Mollah A.M."/>
            <person name="Ahsan A."/>
            <person name="Tusar F."/>
            <person name="Khan M.K.I."/>
        </authorList>
    </citation>
    <scope>NUCLEOTIDE SEQUENCE [LARGE SCALE GENOMIC DNA]</scope>
</reference>
<feature type="domain" description="DOCKER" evidence="5">
    <location>
        <begin position="1121"/>
        <end position="1542"/>
    </location>
</feature>
<dbReference type="InterPro" id="IPR001849">
    <property type="entry name" value="PH_domain"/>
</dbReference>
<evidence type="ECO:0000259" key="4">
    <source>
        <dbReference type="PROSITE" id="PS51650"/>
    </source>
</evidence>
<dbReference type="Gene3D" id="2.30.29.30">
    <property type="entry name" value="Pleckstrin-homology domain (PH domain)/Phosphotyrosine-binding domain (PTB)"/>
    <property type="match status" value="1"/>
</dbReference>
<accession>A0A8C2QSV0</accession>
<keyword evidence="1" id="KW-0344">Guanine-nucleotide releasing factor</keyword>
<evidence type="ECO:0000256" key="3">
    <source>
        <dbReference type="SAM" id="MobiDB-lite"/>
    </source>
</evidence>
<evidence type="ECO:0000256" key="2">
    <source>
        <dbReference type="PROSITE-ProRule" id="PRU00983"/>
    </source>
</evidence>
<dbReference type="Pfam" id="PF14429">
    <property type="entry name" value="DOCK-C2"/>
    <property type="match status" value="1"/>
</dbReference>
<dbReference type="CDD" id="cd08697">
    <property type="entry name" value="C2_Dock-D"/>
    <property type="match status" value="1"/>
</dbReference>
<dbReference type="InterPro" id="IPR037809">
    <property type="entry name" value="C2_Dock-D"/>
</dbReference>
<dbReference type="InterPro" id="IPR035892">
    <property type="entry name" value="C2_domain_sf"/>
</dbReference>
<dbReference type="Gene3D" id="1.25.40.410">
    <property type="match status" value="1"/>
</dbReference>
<dbReference type="InterPro" id="IPR043161">
    <property type="entry name" value="DOCK_C_lobe_A"/>
</dbReference>
<proteinExistence type="inferred from homology"/>
<name>A0A8C2QSV0_CAPHI</name>
<dbReference type="PANTHER" id="PTHR23317:SF71">
    <property type="entry name" value="DEDICATOR OF CYTOKINESIS PROTEIN 10"/>
    <property type="match status" value="1"/>
</dbReference>
<dbReference type="Pfam" id="PF20422">
    <property type="entry name" value="DHR-2_Lobe_B"/>
    <property type="match status" value="1"/>
</dbReference>
<dbReference type="InterPro" id="IPR027357">
    <property type="entry name" value="DOCKER_dom"/>
</dbReference>
<feature type="region of interest" description="Disordered" evidence="3">
    <location>
        <begin position="1"/>
        <end position="22"/>
    </location>
</feature>
<dbReference type="Ensembl" id="ENSCHIT00010008672.1">
    <property type="protein sequence ID" value="ENSCHIP00010006266.1"/>
    <property type="gene ID" value="ENSCHIG00010004437.1"/>
</dbReference>
<dbReference type="InterPro" id="IPR046769">
    <property type="entry name" value="DOCKER_Lobe_A"/>
</dbReference>
<dbReference type="PROSITE" id="PS51651">
    <property type="entry name" value="DOCKER"/>
    <property type="match status" value="1"/>
</dbReference>
<dbReference type="InterPro" id="IPR046773">
    <property type="entry name" value="DOCKER_Lobe_C"/>
</dbReference>
<evidence type="ECO:0000259" key="5">
    <source>
        <dbReference type="PROSITE" id="PS51651"/>
    </source>
</evidence>
<dbReference type="Pfam" id="PF20421">
    <property type="entry name" value="DHR-2_Lobe_C"/>
    <property type="match status" value="1"/>
</dbReference>
<evidence type="ECO:0000256" key="1">
    <source>
        <dbReference type="ARBA" id="ARBA00022658"/>
    </source>
</evidence>
<reference evidence="6" key="2">
    <citation type="submission" date="2025-08" db="UniProtKB">
        <authorList>
            <consortium name="Ensembl"/>
        </authorList>
    </citation>
    <scope>IDENTIFICATION</scope>
</reference>
<dbReference type="Gene3D" id="1.20.58.740">
    <property type="match status" value="1"/>
</dbReference>
<dbReference type="PROSITE" id="PS51650">
    <property type="entry name" value="C2_DOCK"/>
    <property type="match status" value="1"/>
</dbReference>
<sequence>MLMMPFVQDTTSHSSSKGGGGTGGTGVFKSGWLYKGNFNSTVNNTVTVRSFKKRFFQLTQLPDNSYIMNFYKDEKISKEPKGCIFLDSCTGVVQVSRNLFFPEDMDEWIHTLNRILQISPEGPPQGRRSAELTDLGLETVKATRNMERLNLFSLDPDIDKKDLLEPEFVIKPFEEKATKRIMIICKALNLNLQGCVTENENDPITNIEPFFVSVALYDLRDSRKISADFHVDLNHTAVRQMILGASVAVENGNIDTVTPRQSGEPHIKGFPEEWLKFPKQAIFSISNPHAEIVFVAKIEKVLMGNIASGAEPYIKNPDSNKYAQKILKSNRQFCSKLGKYRMPFAWAVRPVFKDNQGNMNRDSRFSPLYRQESNKISTEDLLKLASDYISLDIAVDNIPLEHPNCVTSSFIPVKPFNVTAKPEPTVEVEEFIYDSTKYCRPYRVYKNQIYIYPKHLKYDSQKCFNKARNITVCIEFKNSDEEDARPLKCIYGKPGGPLFTSAAYTAVLHHSQNPDFSDEVKIELPTQLHEKHHILFSFYHVTCDINAKANAKKKEALETPVGYAWLPLMKDDQIASQEYNIPVAASLPPNYLSFQDSANGKHTGSDIKWVDGGKPLFKVSTFVVSTVNTQTLCQYKFDFLQEVCQHEHFIPLCLPIRSANIPDMPEYSVTNEFCRKHFLIGILLREVGFALQEDQDIRHLALAVLKNLMAKHSFDDRYREPQAQIASLYMPLYGMLLDNMPRIYLKDLYPFTVNTVTFKTVNPYLCVCVCAPMHLITVCVLWLVFTAFSSIAISTVTHADSRASLASLDSNPSTTEKSSEKTDNCEKIPRPLSLIGSTLRFDKLDQAETRSLLMCFLHIMKTILEETLIAYWQRAPSPEVSDFFIFNRVQRLVSDLYAFSTLDFVGNSNEIDIVHHVDTEANIATEVCLTILDLLALFTQVHQRQLQQSECQNSMMKRVFDTYMLFFQVNQSATALKHVFFPSAFFQGPADLCGSFCYEVLKCCNHRSRSTQMEASALLYFFMRKNFEFNKQKSIVRSHLQVSAVSQLIADAGIGGSRFQHSLAIINNFANGDKQMKNSNFPAEVKDLTKRIRTVLMATAQMKEHEKDPEMLVDLQYSLANSYASTPELRRTWLESMAKIHARNGDLSEAAMCYIHIAALIAEYLKRRGMFSMGWPAFLSITPNIKEEGAMKEDSGMQDTPYNENILVEQLYMCVEFLWKSERYELIADVNKPIIAVFEKQRDFKKLSDLYYDIHRSYLKVAEVVNSEKRLFGRYYRVAFYGQGFFEEEEGKEYIYKEPKLTGLSEISQRLLKLYADKFGADNVKIIQDSNKVNPKDLDPKYAYIQVTYEKEIEDRKTDFEMHHNINRFVFETPFTLSGKKHGGVEEQCKRRTVLTSSHLFPYVKKRIQVVSQSSTELNPIEVAIDEMSKKVSELNQLCTMEEVDMIRLQLKLQGSVSVKVNAGPMAYARAFLEETNAKKYPDNQVKLLKEIFRQFADACGQALDVNERLIKEDQLEYQEELRSHYKDMLSELSAIMNEQVRLSPSVHRKCPFLSPMPQRQERVSFFSCY</sequence>
<evidence type="ECO:0008006" key="7">
    <source>
        <dbReference type="Google" id="ProtNLM"/>
    </source>
</evidence>
<comment type="similarity">
    <text evidence="2">Belongs to the DOCK family.</text>
</comment>
<dbReference type="InterPro" id="IPR043162">
    <property type="entry name" value="DOCK_C_lobe_C"/>
</dbReference>
<dbReference type="PANTHER" id="PTHR23317">
    <property type="entry name" value="DEDICATOR OF CYTOKINESIS DOCK"/>
    <property type="match status" value="1"/>
</dbReference>
<feature type="region of interest" description="Disordered" evidence="3">
    <location>
        <begin position="806"/>
        <end position="825"/>
    </location>
</feature>
<protein>
    <recommendedName>
        <fullName evidence="7">Dedicator of cytokinesis 10</fullName>
    </recommendedName>
</protein>
<dbReference type="Pfam" id="PF06920">
    <property type="entry name" value="DHR-2_Lobe_A"/>
    <property type="match status" value="1"/>
</dbReference>
<dbReference type="FunFam" id="1.25.40.410:FF:000001">
    <property type="entry name" value="dedicator of cytokinesis protein 9 isoform X2"/>
    <property type="match status" value="1"/>
</dbReference>